<dbReference type="PROSITE" id="PS50985">
    <property type="entry name" value="GRAS"/>
    <property type="match status" value="1"/>
</dbReference>
<protein>
    <submittedName>
        <fullName evidence="4">Uncharacterized protein</fullName>
    </submittedName>
</protein>
<dbReference type="Proteomes" id="UP001472677">
    <property type="component" value="Unassembled WGS sequence"/>
</dbReference>
<evidence type="ECO:0000256" key="2">
    <source>
        <dbReference type="ARBA" id="ARBA00023163"/>
    </source>
</evidence>
<keyword evidence="1" id="KW-0805">Transcription regulation</keyword>
<evidence type="ECO:0000256" key="3">
    <source>
        <dbReference type="PROSITE-ProRule" id="PRU01191"/>
    </source>
</evidence>
<dbReference type="InterPro" id="IPR005202">
    <property type="entry name" value="TF_GRAS"/>
</dbReference>
<name>A0ABR2EL55_9ROSI</name>
<comment type="similarity">
    <text evidence="3">Belongs to the GRAS family.</text>
</comment>
<keyword evidence="2" id="KW-0804">Transcription</keyword>
<dbReference type="EMBL" id="JBBPBM010000012">
    <property type="protein sequence ID" value="KAK8562702.1"/>
    <property type="molecule type" value="Genomic_DNA"/>
</dbReference>
<organism evidence="4 5">
    <name type="scientific">Hibiscus sabdariffa</name>
    <name type="common">roselle</name>
    <dbReference type="NCBI Taxonomy" id="183260"/>
    <lineage>
        <taxon>Eukaryota</taxon>
        <taxon>Viridiplantae</taxon>
        <taxon>Streptophyta</taxon>
        <taxon>Embryophyta</taxon>
        <taxon>Tracheophyta</taxon>
        <taxon>Spermatophyta</taxon>
        <taxon>Magnoliopsida</taxon>
        <taxon>eudicotyledons</taxon>
        <taxon>Gunneridae</taxon>
        <taxon>Pentapetalae</taxon>
        <taxon>rosids</taxon>
        <taxon>malvids</taxon>
        <taxon>Malvales</taxon>
        <taxon>Malvaceae</taxon>
        <taxon>Malvoideae</taxon>
        <taxon>Hibiscus</taxon>
    </lineage>
</organism>
<comment type="caution">
    <text evidence="4">The sequence shown here is derived from an EMBL/GenBank/DDBJ whole genome shotgun (WGS) entry which is preliminary data.</text>
</comment>
<evidence type="ECO:0000256" key="1">
    <source>
        <dbReference type="ARBA" id="ARBA00023015"/>
    </source>
</evidence>
<reference evidence="4 5" key="1">
    <citation type="journal article" date="2024" name="G3 (Bethesda)">
        <title>Genome assembly of Hibiscus sabdariffa L. provides insights into metabolisms of medicinal natural products.</title>
        <authorList>
            <person name="Kim T."/>
        </authorList>
    </citation>
    <scope>NUCLEOTIDE SEQUENCE [LARGE SCALE GENOMIC DNA]</scope>
    <source>
        <strain evidence="4">TK-2024</strain>
        <tissue evidence="4">Old leaves</tissue>
    </source>
</reference>
<feature type="region of interest" description="SAW" evidence="3">
    <location>
        <begin position="29"/>
        <end position="103"/>
    </location>
</feature>
<evidence type="ECO:0000313" key="4">
    <source>
        <dbReference type="EMBL" id="KAK8562702.1"/>
    </source>
</evidence>
<accession>A0ABR2EL55</accession>
<gene>
    <name evidence="4" type="ORF">V6N12_010773</name>
</gene>
<dbReference type="Pfam" id="PF03514">
    <property type="entry name" value="GRAS"/>
    <property type="match status" value="1"/>
</dbReference>
<evidence type="ECO:0000313" key="5">
    <source>
        <dbReference type="Proteomes" id="UP001472677"/>
    </source>
</evidence>
<proteinExistence type="inferred from homology"/>
<comment type="caution">
    <text evidence="3">Lacks conserved residue(s) required for the propagation of feature annotation.</text>
</comment>
<sequence>MGRKFLMKLVSWTMISKQFPARLFIVKIRRVDTDRIERYESLIQWRNRLDSARFSPVHLGSNAFKQAGMLLTMFAGRDGYNVEENNGRLMLGCHVSNNVKHLA</sequence>
<keyword evidence="5" id="KW-1185">Reference proteome</keyword>